<dbReference type="InterPro" id="IPR008302">
    <property type="entry name" value="NamZ"/>
</dbReference>
<dbReference type="Pfam" id="PF20732">
    <property type="entry name" value="NamZ_C"/>
    <property type="match status" value="1"/>
</dbReference>
<dbReference type="AlphaFoldDB" id="A0A849A493"/>
<proteinExistence type="predicted"/>
<feature type="domain" description="Peptidoglycan beta-N-acetylmuramidase NamZ C-terminal" evidence="3">
    <location>
        <begin position="286"/>
        <end position="443"/>
    </location>
</feature>
<name>A0A849A493_9ACTN</name>
<dbReference type="Gene3D" id="3.90.1150.140">
    <property type="match status" value="1"/>
</dbReference>
<dbReference type="EMBL" id="JABEND010000001">
    <property type="protein sequence ID" value="NNG34143.1"/>
    <property type="molecule type" value="Genomic_DNA"/>
</dbReference>
<evidence type="ECO:0000259" key="2">
    <source>
        <dbReference type="Pfam" id="PF07075"/>
    </source>
</evidence>
<organism evidence="4 5">
    <name type="scientific">Nakamurella aerolata</name>
    <dbReference type="NCBI Taxonomy" id="1656892"/>
    <lineage>
        <taxon>Bacteria</taxon>
        <taxon>Bacillati</taxon>
        <taxon>Actinomycetota</taxon>
        <taxon>Actinomycetes</taxon>
        <taxon>Nakamurellales</taxon>
        <taxon>Nakamurellaceae</taxon>
        <taxon>Nakamurella</taxon>
    </lineage>
</organism>
<gene>
    <name evidence="4" type="ORF">HKD39_00110</name>
</gene>
<dbReference type="PANTHER" id="PTHR42915">
    <property type="entry name" value="HYPOTHETICAL 460 KDA PROTEIN IN FEUA-SIGW INTERGENIC REGION [PRECURSOR]"/>
    <property type="match status" value="1"/>
</dbReference>
<sequence length="448" mass="47727">MSALNRRRLLTATGLGVAAAAAPIGVSNAAAAPAAPGAMAAATAAAPAMPAASVSTGFEVLAAQEFSALRGRKLGIITNPTGVDAQLRSIVDVMHRTGALNIVGIFGPEHGFRGTAQAGGSEGTTKDPRTGLTVYDAYGAGVSKMTELFRTAGVDTVLFDIQDAGARFYTYIWTMFTAMQAAIAVNAEFVVLDRPNPLGGKADGPMMTPAFTSGVGAGLIVQQHGMTVGELARYYDGELLPDVAGGRLRKLTVVPMTGWRPDMRYADTGLAWVPPSPNMPTPDTALLYPGTGMFEGVVLTEGRGTTRPFEILGAPFVDYRWAEAVAAQRLPGVRIRECYFTPTFGKFTGEVCGGVQVHLDDIQAVQAIPLAIHLLVAARQLYPEFGWRKDSWDPQRPYWIDKLTGSTRLREQITAGASATAVVSAYQRELSAFKVRRQRYLLYPGGRP</sequence>
<dbReference type="InterPro" id="IPR048502">
    <property type="entry name" value="NamZ_N"/>
</dbReference>
<dbReference type="PANTHER" id="PTHR42915:SF1">
    <property type="entry name" value="PEPTIDOGLYCAN BETA-N-ACETYLMURAMIDASE NAMZ"/>
    <property type="match status" value="1"/>
</dbReference>
<reference evidence="4 5" key="1">
    <citation type="submission" date="2020-05" db="EMBL/GenBank/DDBJ databases">
        <title>Nakamurella sp. DB0629 isolated from air conditioner.</title>
        <authorList>
            <person name="Kim D.H."/>
            <person name="Kim D.-U."/>
        </authorList>
    </citation>
    <scope>NUCLEOTIDE SEQUENCE [LARGE SCALE GENOMIC DNA]</scope>
    <source>
        <strain evidence="4 5">DB0629</strain>
    </source>
</reference>
<dbReference type="GO" id="GO:0033922">
    <property type="term" value="F:peptidoglycan beta-N-acetylmuramidase activity"/>
    <property type="evidence" value="ECO:0007669"/>
    <property type="project" value="InterPro"/>
</dbReference>
<evidence type="ECO:0000256" key="1">
    <source>
        <dbReference type="SAM" id="SignalP"/>
    </source>
</evidence>
<dbReference type="InterPro" id="IPR048503">
    <property type="entry name" value="NamZ_C"/>
</dbReference>
<feature type="signal peptide" evidence="1">
    <location>
        <begin position="1"/>
        <end position="29"/>
    </location>
</feature>
<protein>
    <submittedName>
        <fullName evidence="4">DUF1343 domain-containing protein</fullName>
    </submittedName>
</protein>
<evidence type="ECO:0000313" key="4">
    <source>
        <dbReference type="EMBL" id="NNG34143.1"/>
    </source>
</evidence>
<dbReference type="PIRSF" id="PIRSF016719">
    <property type="entry name" value="UCP016719"/>
    <property type="match status" value="1"/>
</dbReference>
<dbReference type="InterPro" id="IPR006311">
    <property type="entry name" value="TAT_signal"/>
</dbReference>
<dbReference type="Pfam" id="PF07075">
    <property type="entry name" value="NamZ_N"/>
    <property type="match status" value="1"/>
</dbReference>
<keyword evidence="1" id="KW-0732">Signal</keyword>
<feature type="chain" id="PRO_5039018091" evidence="1">
    <location>
        <begin position="30"/>
        <end position="448"/>
    </location>
</feature>
<feature type="domain" description="Peptidoglycan beta-N-acetylmuramidase NamZ N-terminal" evidence="2">
    <location>
        <begin position="75"/>
        <end position="282"/>
    </location>
</feature>
<dbReference type="Proteomes" id="UP000562984">
    <property type="component" value="Unassembled WGS sequence"/>
</dbReference>
<dbReference type="PROSITE" id="PS51318">
    <property type="entry name" value="TAT"/>
    <property type="match status" value="1"/>
</dbReference>
<evidence type="ECO:0000313" key="5">
    <source>
        <dbReference type="Proteomes" id="UP000562984"/>
    </source>
</evidence>
<dbReference type="RefSeq" id="WP_171197831.1">
    <property type="nucleotide sequence ID" value="NZ_JABEND010000001.1"/>
</dbReference>
<keyword evidence="5" id="KW-1185">Reference proteome</keyword>
<accession>A0A849A493</accession>
<comment type="caution">
    <text evidence="4">The sequence shown here is derived from an EMBL/GenBank/DDBJ whole genome shotgun (WGS) entry which is preliminary data.</text>
</comment>
<dbReference type="Gene3D" id="3.40.50.12170">
    <property type="entry name" value="Uncharacterised protein PF07075, DUF1343"/>
    <property type="match status" value="1"/>
</dbReference>
<evidence type="ECO:0000259" key="3">
    <source>
        <dbReference type="Pfam" id="PF20732"/>
    </source>
</evidence>